<evidence type="ECO:0000256" key="2">
    <source>
        <dbReference type="PROSITE-ProRule" id="PRU00059"/>
    </source>
</evidence>
<feature type="transmembrane region" description="Helical" evidence="4">
    <location>
        <begin position="145"/>
        <end position="166"/>
    </location>
</feature>
<dbReference type="EMBL" id="JACVVK020000598">
    <property type="protein sequence ID" value="KAK7463914.1"/>
    <property type="molecule type" value="Genomic_DNA"/>
</dbReference>
<evidence type="ECO:0000313" key="7">
    <source>
        <dbReference type="Proteomes" id="UP001519460"/>
    </source>
</evidence>
<feature type="region of interest" description="Disordered" evidence="3">
    <location>
        <begin position="111"/>
        <end position="136"/>
    </location>
</feature>
<evidence type="ECO:0000259" key="5">
    <source>
        <dbReference type="PROSITE" id="PS01180"/>
    </source>
</evidence>
<keyword evidence="1" id="KW-1015">Disulfide bond</keyword>
<comment type="caution">
    <text evidence="2">Lacks conserved residue(s) required for the propagation of feature annotation.</text>
</comment>
<gene>
    <name evidence="6" type="ORF">BaRGS_00038080</name>
</gene>
<dbReference type="Proteomes" id="UP001519460">
    <property type="component" value="Unassembled WGS sequence"/>
</dbReference>
<dbReference type="Gene3D" id="2.60.120.290">
    <property type="entry name" value="Spermadhesin, CUB domain"/>
    <property type="match status" value="1"/>
</dbReference>
<feature type="non-terminal residue" evidence="6">
    <location>
        <position position="1"/>
    </location>
</feature>
<keyword evidence="4" id="KW-0472">Membrane</keyword>
<dbReference type="AlphaFoldDB" id="A0ABD0J799"/>
<dbReference type="Pfam" id="PF00431">
    <property type="entry name" value="CUB"/>
    <property type="match status" value="1"/>
</dbReference>
<feature type="compositionally biased region" description="Low complexity" evidence="3">
    <location>
        <begin position="123"/>
        <end position="132"/>
    </location>
</feature>
<comment type="caution">
    <text evidence="6">The sequence shown here is derived from an EMBL/GenBank/DDBJ whole genome shotgun (WGS) entry which is preliminary data.</text>
</comment>
<feature type="compositionally biased region" description="Polar residues" evidence="3">
    <location>
        <begin position="111"/>
        <end position="122"/>
    </location>
</feature>
<keyword evidence="4" id="KW-1133">Transmembrane helix</keyword>
<sequence>CSAQCSGRTKYLTATETVQKFSPASVEQSRYVNCSWSITAHTGCNVCLKPDYFPIACGTGLLYIYDGPYETDDAQITAFCHDGWNVCSKGNTLTVRWISNDWRDEFRCKYTSGTESSPCSRDTTSSTTNNSTPKPDGSSVFRNPWFWANITFTCICFLSFSVCACLKHRQ</sequence>
<dbReference type="InterPro" id="IPR035914">
    <property type="entry name" value="Sperma_CUB_dom_sf"/>
</dbReference>
<dbReference type="InterPro" id="IPR000859">
    <property type="entry name" value="CUB_dom"/>
</dbReference>
<feature type="domain" description="CUB" evidence="5">
    <location>
        <begin position="5"/>
        <end position="113"/>
    </location>
</feature>
<keyword evidence="4" id="KW-0812">Transmembrane</keyword>
<protein>
    <recommendedName>
        <fullName evidence="5">CUB domain-containing protein</fullName>
    </recommendedName>
</protein>
<organism evidence="6 7">
    <name type="scientific">Batillaria attramentaria</name>
    <dbReference type="NCBI Taxonomy" id="370345"/>
    <lineage>
        <taxon>Eukaryota</taxon>
        <taxon>Metazoa</taxon>
        <taxon>Spiralia</taxon>
        <taxon>Lophotrochozoa</taxon>
        <taxon>Mollusca</taxon>
        <taxon>Gastropoda</taxon>
        <taxon>Caenogastropoda</taxon>
        <taxon>Sorbeoconcha</taxon>
        <taxon>Cerithioidea</taxon>
        <taxon>Batillariidae</taxon>
        <taxon>Batillaria</taxon>
    </lineage>
</organism>
<feature type="non-terminal residue" evidence="6">
    <location>
        <position position="170"/>
    </location>
</feature>
<evidence type="ECO:0000313" key="6">
    <source>
        <dbReference type="EMBL" id="KAK7463914.1"/>
    </source>
</evidence>
<evidence type="ECO:0000256" key="1">
    <source>
        <dbReference type="ARBA" id="ARBA00023157"/>
    </source>
</evidence>
<dbReference type="SUPFAM" id="SSF49854">
    <property type="entry name" value="Spermadhesin, CUB domain"/>
    <property type="match status" value="1"/>
</dbReference>
<accession>A0ABD0J799</accession>
<dbReference type="PROSITE" id="PS01180">
    <property type="entry name" value="CUB"/>
    <property type="match status" value="1"/>
</dbReference>
<proteinExistence type="predicted"/>
<keyword evidence="7" id="KW-1185">Reference proteome</keyword>
<name>A0ABD0J799_9CAEN</name>
<reference evidence="6 7" key="1">
    <citation type="journal article" date="2023" name="Sci. Data">
        <title>Genome assembly of the Korean intertidal mud-creeper Batillaria attramentaria.</title>
        <authorList>
            <person name="Patra A.K."/>
            <person name="Ho P.T."/>
            <person name="Jun S."/>
            <person name="Lee S.J."/>
            <person name="Kim Y."/>
            <person name="Won Y.J."/>
        </authorList>
    </citation>
    <scope>NUCLEOTIDE SEQUENCE [LARGE SCALE GENOMIC DNA]</scope>
    <source>
        <strain evidence="6">Wonlab-2016</strain>
    </source>
</reference>
<evidence type="ECO:0000256" key="3">
    <source>
        <dbReference type="SAM" id="MobiDB-lite"/>
    </source>
</evidence>
<evidence type="ECO:0000256" key="4">
    <source>
        <dbReference type="SAM" id="Phobius"/>
    </source>
</evidence>